<gene>
    <name evidence="4" type="ORF">SVUK_LOCUS13718</name>
</gene>
<evidence type="ECO:0000256" key="1">
    <source>
        <dbReference type="ARBA" id="ARBA00022737"/>
    </source>
</evidence>
<evidence type="ECO:0000256" key="3">
    <source>
        <dbReference type="PROSITE-ProRule" id="PRU00023"/>
    </source>
</evidence>
<dbReference type="InterPro" id="IPR002110">
    <property type="entry name" value="Ankyrin_rpt"/>
</dbReference>
<dbReference type="Gene3D" id="1.25.40.20">
    <property type="entry name" value="Ankyrin repeat-containing domain"/>
    <property type="match status" value="1"/>
</dbReference>
<dbReference type="PANTHER" id="PTHR24198:SF165">
    <property type="entry name" value="ANKYRIN REPEAT-CONTAINING PROTEIN-RELATED"/>
    <property type="match status" value="1"/>
</dbReference>
<dbReference type="OrthoDB" id="5406014at2759"/>
<dbReference type="PROSITE" id="PS50088">
    <property type="entry name" value="ANK_REPEAT"/>
    <property type="match status" value="1"/>
</dbReference>
<dbReference type="Proteomes" id="UP000270094">
    <property type="component" value="Unassembled WGS sequence"/>
</dbReference>
<dbReference type="SMART" id="SM00248">
    <property type="entry name" value="ANK"/>
    <property type="match status" value="3"/>
</dbReference>
<dbReference type="SUPFAM" id="SSF48403">
    <property type="entry name" value="Ankyrin repeat"/>
    <property type="match status" value="1"/>
</dbReference>
<evidence type="ECO:0000313" key="4">
    <source>
        <dbReference type="EMBL" id="VDM78720.1"/>
    </source>
</evidence>
<organism evidence="4 5">
    <name type="scientific">Strongylus vulgaris</name>
    <name type="common">Blood worm</name>
    <dbReference type="NCBI Taxonomy" id="40348"/>
    <lineage>
        <taxon>Eukaryota</taxon>
        <taxon>Metazoa</taxon>
        <taxon>Ecdysozoa</taxon>
        <taxon>Nematoda</taxon>
        <taxon>Chromadorea</taxon>
        <taxon>Rhabditida</taxon>
        <taxon>Rhabditina</taxon>
        <taxon>Rhabditomorpha</taxon>
        <taxon>Strongyloidea</taxon>
        <taxon>Strongylidae</taxon>
        <taxon>Strongylus</taxon>
    </lineage>
</organism>
<keyword evidence="1" id="KW-0677">Repeat</keyword>
<feature type="repeat" description="ANK" evidence="3">
    <location>
        <begin position="241"/>
        <end position="273"/>
    </location>
</feature>
<dbReference type="EMBL" id="UYYB01102755">
    <property type="protein sequence ID" value="VDM78720.1"/>
    <property type="molecule type" value="Genomic_DNA"/>
</dbReference>
<name>A0A3P7IZS3_STRVU</name>
<keyword evidence="5" id="KW-1185">Reference proteome</keyword>
<accession>A0A3P7IZS3</accession>
<dbReference type="PANTHER" id="PTHR24198">
    <property type="entry name" value="ANKYRIN REPEAT AND PROTEIN KINASE DOMAIN-CONTAINING PROTEIN"/>
    <property type="match status" value="1"/>
</dbReference>
<dbReference type="PROSITE" id="PS50297">
    <property type="entry name" value="ANK_REP_REGION"/>
    <property type="match status" value="1"/>
</dbReference>
<evidence type="ECO:0000313" key="5">
    <source>
        <dbReference type="Proteomes" id="UP000270094"/>
    </source>
</evidence>
<evidence type="ECO:0000256" key="2">
    <source>
        <dbReference type="ARBA" id="ARBA00023043"/>
    </source>
</evidence>
<keyword evidence="2 3" id="KW-0040">ANK repeat</keyword>
<dbReference type="Pfam" id="PF00023">
    <property type="entry name" value="Ank"/>
    <property type="match status" value="1"/>
</dbReference>
<proteinExistence type="predicted"/>
<protein>
    <submittedName>
        <fullName evidence="4">Uncharacterized protein</fullName>
    </submittedName>
</protein>
<dbReference type="InterPro" id="IPR036770">
    <property type="entry name" value="Ankyrin_rpt-contain_sf"/>
</dbReference>
<dbReference type="AlphaFoldDB" id="A0A3P7IZS3"/>
<reference evidence="4 5" key="1">
    <citation type="submission" date="2018-11" db="EMBL/GenBank/DDBJ databases">
        <authorList>
            <consortium name="Pathogen Informatics"/>
        </authorList>
    </citation>
    <scope>NUCLEOTIDE SEQUENCE [LARGE SCALE GENOMIC DNA]</scope>
</reference>
<sequence>MIGLEDGSLQLLKQLLQLAIEKKKLREVIELIGPDGYGLMISALKTNPAAASLILRTTKEHGCADGVHNVVLVREAGRKDEERKLLNKSLAMLITEMKRFELLSELQLSQKDWMHCDANGDNLWHYAARTQDLRAIELFRIFELKGIPIKPNNQQSTPLHEAVQSCDCSANSVLEPIEYLAANSPQGARDTFGRTPLHYAFASRKQLTKGELTQATRDPIAVVTILTRNMTKQQLDWADCDGNTALHLAAFKNANICAVTLLRKGVSVSVNNKVITSVTLNSLQNVLIVER</sequence>